<organism evidence="4 5">
    <name type="scientific">Mycolicibacterium psychrotolerans</name>
    <dbReference type="NCBI Taxonomy" id="216929"/>
    <lineage>
        <taxon>Bacteria</taxon>
        <taxon>Bacillati</taxon>
        <taxon>Actinomycetota</taxon>
        <taxon>Actinomycetes</taxon>
        <taxon>Mycobacteriales</taxon>
        <taxon>Mycobacteriaceae</taxon>
        <taxon>Mycolicibacterium</taxon>
    </lineage>
</organism>
<accession>A0A7I7M2W2</accession>
<dbReference type="Proteomes" id="UP000466514">
    <property type="component" value="Chromosome"/>
</dbReference>
<feature type="compositionally biased region" description="Basic and acidic residues" evidence="1">
    <location>
        <begin position="344"/>
        <end position="353"/>
    </location>
</feature>
<proteinExistence type="predicted"/>
<name>A0A7I7M2W2_9MYCO</name>
<sequence length="390" mass="41816">MSATHRHHADGERRHRSRALLGLAAAGALLPLVASPTANAASVIPEGPLTVRTISPVKGDYINNTLQGMVCQAPNTCTEIPYISFITPFGVARLDDVIKAEADKPIVIYAYSNGAQIAQHWITNHSEDADAPPAENVTFILMGNSTRKYGGADNEFGVSQPSQYHVIDIAREYDPVADFPDNPLNLLALANALSGFITLHDYRDVDINDPNNIVWDEGNTTYVLVPTENLPLLNPLRLVGLNALADQLNGPLKEIVDTGYDRSYIPEDARPAPVTSTVAAKAVVAEPEPTPVAVTKKAVVETKAVTSTPETEVDIEESKPAKSTTKLTKNDDVADAVRSITKTTTRELKKLTEPLKSLRTPRSSAEDSSTSNKPSTRESGSDSGSGDSGE</sequence>
<dbReference type="KEGG" id="mpsc:MPSYJ_00220"/>
<keyword evidence="2" id="KW-0732">Signal</keyword>
<feature type="region of interest" description="Disordered" evidence="1">
    <location>
        <begin position="344"/>
        <end position="390"/>
    </location>
</feature>
<reference evidence="4 5" key="1">
    <citation type="journal article" date="2019" name="Emerg. Microbes Infect.">
        <title>Comprehensive subspecies identification of 175 nontuberculous mycobacteria species based on 7547 genomic profiles.</title>
        <authorList>
            <person name="Matsumoto Y."/>
            <person name="Kinjo T."/>
            <person name="Motooka D."/>
            <person name="Nabeya D."/>
            <person name="Jung N."/>
            <person name="Uechi K."/>
            <person name="Horii T."/>
            <person name="Iida T."/>
            <person name="Fujita J."/>
            <person name="Nakamura S."/>
        </authorList>
    </citation>
    <scope>NUCLEOTIDE SEQUENCE [LARGE SCALE GENOMIC DNA]</scope>
    <source>
        <strain evidence="4 5">JCM 13323</strain>
    </source>
</reference>
<evidence type="ECO:0000256" key="2">
    <source>
        <dbReference type="SAM" id="SignalP"/>
    </source>
</evidence>
<feature type="signal peptide" evidence="2">
    <location>
        <begin position="1"/>
        <end position="40"/>
    </location>
</feature>
<dbReference type="RefSeq" id="WP_163719641.1">
    <property type="nucleotide sequence ID" value="NZ_AP022574.1"/>
</dbReference>
<dbReference type="Pfam" id="PF08237">
    <property type="entry name" value="PE-PPE"/>
    <property type="match status" value="1"/>
</dbReference>
<dbReference type="EMBL" id="AP022574">
    <property type="protein sequence ID" value="BBX66561.1"/>
    <property type="molecule type" value="Genomic_DNA"/>
</dbReference>
<feature type="compositionally biased region" description="Polar residues" evidence="1">
    <location>
        <begin position="360"/>
        <end position="374"/>
    </location>
</feature>
<gene>
    <name evidence="4" type="ORF">MPSYJ_00220</name>
</gene>
<dbReference type="InterPro" id="IPR029058">
    <property type="entry name" value="AB_hydrolase_fold"/>
</dbReference>
<feature type="domain" description="PE-PPE" evidence="3">
    <location>
        <begin position="90"/>
        <end position="261"/>
    </location>
</feature>
<feature type="region of interest" description="Disordered" evidence="1">
    <location>
        <begin position="305"/>
        <end position="326"/>
    </location>
</feature>
<dbReference type="AlphaFoldDB" id="A0A7I7M2W2"/>
<feature type="compositionally biased region" description="Low complexity" evidence="1">
    <location>
        <begin position="381"/>
        <end position="390"/>
    </location>
</feature>
<feature type="chain" id="PRO_5029461829" description="PE-PPE domain-containing protein" evidence="2">
    <location>
        <begin position="41"/>
        <end position="390"/>
    </location>
</feature>
<dbReference type="InterPro" id="IPR013228">
    <property type="entry name" value="PE-PPE_C"/>
</dbReference>
<dbReference type="Gene3D" id="3.40.50.1820">
    <property type="entry name" value="alpha/beta hydrolase"/>
    <property type="match status" value="1"/>
</dbReference>
<evidence type="ECO:0000313" key="5">
    <source>
        <dbReference type="Proteomes" id="UP000466514"/>
    </source>
</evidence>
<evidence type="ECO:0000313" key="4">
    <source>
        <dbReference type="EMBL" id="BBX66561.1"/>
    </source>
</evidence>
<evidence type="ECO:0000259" key="3">
    <source>
        <dbReference type="Pfam" id="PF08237"/>
    </source>
</evidence>
<protein>
    <recommendedName>
        <fullName evidence="3">PE-PPE domain-containing protein</fullName>
    </recommendedName>
</protein>
<evidence type="ECO:0000256" key="1">
    <source>
        <dbReference type="SAM" id="MobiDB-lite"/>
    </source>
</evidence>
<keyword evidence="5" id="KW-1185">Reference proteome</keyword>